<dbReference type="GO" id="GO:0005886">
    <property type="term" value="C:plasma membrane"/>
    <property type="evidence" value="ECO:0007669"/>
    <property type="project" value="TreeGrafter"/>
</dbReference>
<dbReference type="Pfam" id="PF03594">
    <property type="entry name" value="BenE"/>
    <property type="match status" value="1"/>
</dbReference>
<feature type="transmembrane region" description="Helical" evidence="1">
    <location>
        <begin position="92"/>
        <end position="114"/>
    </location>
</feature>
<keyword evidence="1" id="KW-0472">Membrane</keyword>
<dbReference type="PANTHER" id="PTHR30199">
    <property type="entry name" value="MFS FAMILY TRANSPORTER, PREDICTED SUBSTRATE BENZOATE"/>
    <property type="match status" value="1"/>
</dbReference>
<proteinExistence type="predicted"/>
<dbReference type="EMBL" id="CP016181">
    <property type="protein sequence ID" value="AWY00669.1"/>
    <property type="molecule type" value="Genomic_DNA"/>
</dbReference>
<dbReference type="Proteomes" id="UP000249898">
    <property type="component" value="Chromosome"/>
</dbReference>
<feature type="transmembrane region" description="Helical" evidence="1">
    <location>
        <begin position="254"/>
        <end position="276"/>
    </location>
</feature>
<reference evidence="2 3" key="1">
    <citation type="submission" date="2016-06" db="EMBL/GenBank/DDBJ databases">
        <title>The sequenced genome of the ice-adhering bacterium Marinomonas primoryensis, from Antarctica.</title>
        <authorList>
            <person name="Graham L."/>
            <person name="Vance T.D.R."/>
            <person name="Davies P.L."/>
        </authorList>
    </citation>
    <scope>NUCLEOTIDE SEQUENCE [LARGE SCALE GENOMIC DNA]</scope>
    <source>
        <strain evidence="2 3">AceL</strain>
    </source>
</reference>
<dbReference type="PANTHER" id="PTHR30199:SF0">
    <property type="entry name" value="INNER MEMBRANE PROTEIN YDCO"/>
    <property type="match status" value="1"/>
</dbReference>
<evidence type="ECO:0008006" key="4">
    <source>
        <dbReference type="Google" id="ProtNLM"/>
    </source>
</evidence>
<evidence type="ECO:0000313" key="3">
    <source>
        <dbReference type="Proteomes" id="UP000249898"/>
    </source>
</evidence>
<feature type="transmembrane region" description="Helical" evidence="1">
    <location>
        <begin position="175"/>
        <end position="194"/>
    </location>
</feature>
<dbReference type="InterPro" id="IPR004711">
    <property type="entry name" value="Benzoate_Transporter"/>
</dbReference>
<keyword evidence="1" id="KW-0812">Transmembrane</keyword>
<dbReference type="AlphaFoldDB" id="A0A2Z4PU64"/>
<dbReference type="GO" id="GO:0042925">
    <property type="term" value="F:benzoate transmembrane transporter activity"/>
    <property type="evidence" value="ECO:0007669"/>
    <property type="project" value="InterPro"/>
</dbReference>
<feature type="transmembrane region" description="Helical" evidence="1">
    <location>
        <begin position="356"/>
        <end position="389"/>
    </location>
</feature>
<protein>
    <recommendedName>
        <fullName evidence="4">Benzoate transporter</fullName>
    </recommendedName>
</protein>
<organism evidence="2 3">
    <name type="scientific">Marinomonas primoryensis</name>
    <dbReference type="NCBI Taxonomy" id="178399"/>
    <lineage>
        <taxon>Bacteria</taxon>
        <taxon>Pseudomonadati</taxon>
        <taxon>Pseudomonadota</taxon>
        <taxon>Gammaproteobacteria</taxon>
        <taxon>Oceanospirillales</taxon>
        <taxon>Oceanospirillaceae</taxon>
        <taxon>Marinomonas</taxon>
    </lineage>
</organism>
<feature type="transmembrane region" description="Helical" evidence="1">
    <location>
        <begin position="15"/>
        <end position="37"/>
    </location>
</feature>
<evidence type="ECO:0000313" key="2">
    <source>
        <dbReference type="EMBL" id="AWY00669.1"/>
    </source>
</evidence>
<name>A0A2Z4PU64_9GAMM</name>
<gene>
    <name evidence="2" type="ORF">A8139_12255</name>
</gene>
<keyword evidence="1" id="KW-1133">Transmembrane helix</keyword>
<feature type="transmembrane region" description="Helical" evidence="1">
    <location>
        <begin position="49"/>
        <end position="72"/>
    </location>
</feature>
<feature type="transmembrane region" description="Helical" evidence="1">
    <location>
        <begin position="327"/>
        <end position="344"/>
    </location>
</feature>
<sequence length="395" mass="41314">MGNRVVLKILKDFSLSALVAGFVAVLIGFASSVAIVFQAAQAAGADSNTIVSWIMALGFGMGVTCFFLSLWYRSPVITAWSTPGAALLATSLGTISYAEAIGVFVFAGLLTLLTGVSGLFDKVMRLVPLPLACAMLAGVLFKFGLSIFDAMMSDVFLVGSMLVTYLVSKRLTPRYAVLFVLMAGIALVLGRSDGQLMSSIPVEIGSLVWVWPEWNISALIGIGVPLYIVTMTSQNIPGVAVMRSSGYQTPVSPLISWTGFTSIFLAPLGGFAFNLAAITAAICSGDECHKDPKRRYIAGLSAGIFYLLAGLAGTSVVALFSIFPATMIAALAGIALLGTIGINLKNAMADDPNREAALVTFLVTVSGVSFGGIASAFWGILFGVICLLVSNIKLK</sequence>
<accession>A0A2Z4PU64</accession>
<feature type="transmembrane region" description="Helical" evidence="1">
    <location>
        <begin position="214"/>
        <end position="233"/>
    </location>
</feature>
<dbReference type="NCBIfam" id="TIGR00843">
    <property type="entry name" value="benE"/>
    <property type="match status" value="1"/>
</dbReference>
<feature type="transmembrane region" description="Helical" evidence="1">
    <location>
        <begin position="126"/>
        <end position="145"/>
    </location>
</feature>
<feature type="transmembrane region" description="Helical" evidence="1">
    <location>
        <begin position="296"/>
        <end position="320"/>
    </location>
</feature>
<evidence type="ECO:0000256" key="1">
    <source>
        <dbReference type="SAM" id="Phobius"/>
    </source>
</evidence>